<keyword evidence="2" id="KW-0732">Signal</keyword>
<dbReference type="Proteomes" id="UP001597557">
    <property type="component" value="Unassembled WGS sequence"/>
</dbReference>
<reference evidence="4" key="1">
    <citation type="journal article" date="2019" name="Int. J. Syst. Evol. Microbiol.">
        <title>The Global Catalogue of Microorganisms (GCM) 10K type strain sequencing project: providing services to taxonomists for standard genome sequencing and annotation.</title>
        <authorList>
            <consortium name="The Broad Institute Genomics Platform"/>
            <consortium name="The Broad Institute Genome Sequencing Center for Infectious Disease"/>
            <person name="Wu L."/>
            <person name="Ma J."/>
        </authorList>
    </citation>
    <scope>NUCLEOTIDE SEQUENCE [LARGE SCALE GENOMIC DNA]</scope>
    <source>
        <strain evidence="4">KCTC 22437</strain>
    </source>
</reference>
<evidence type="ECO:0000256" key="1">
    <source>
        <dbReference type="SAM" id="MobiDB-lite"/>
    </source>
</evidence>
<accession>A0ABW5Y997</accession>
<gene>
    <name evidence="3" type="ORF">ACFS5N_04990</name>
</gene>
<feature type="chain" id="PRO_5045222710" description="LTXXQ motif family protein" evidence="2">
    <location>
        <begin position="21"/>
        <end position="131"/>
    </location>
</feature>
<keyword evidence="4" id="KW-1185">Reference proteome</keyword>
<evidence type="ECO:0000313" key="4">
    <source>
        <dbReference type="Proteomes" id="UP001597557"/>
    </source>
</evidence>
<name>A0ABW5Y997_9SPHI</name>
<proteinExistence type="predicted"/>
<dbReference type="RefSeq" id="WP_377182852.1">
    <property type="nucleotide sequence ID" value="NZ_JBHUPD010000001.1"/>
</dbReference>
<feature type="region of interest" description="Disordered" evidence="1">
    <location>
        <begin position="107"/>
        <end position="131"/>
    </location>
</feature>
<sequence>MKRLLLMAVLLTGSVLFANAQTATKSPDQRAARQVKMLQKNLNLDATQSDKISAILTTRATKVDSLRSNPSADKRSNRQALKALMQTTDDQVNAVLTPDQQQTYAKLKEERKSRIKKGADQTQDTPPPSKG</sequence>
<evidence type="ECO:0000256" key="2">
    <source>
        <dbReference type="SAM" id="SignalP"/>
    </source>
</evidence>
<evidence type="ECO:0008006" key="5">
    <source>
        <dbReference type="Google" id="ProtNLM"/>
    </source>
</evidence>
<feature type="signal peptide" evidence="2">
    <location>
        <begin position="1"/>
        <end position="20"/>
    </location>
</feature>
<dbReference type="EMBL" id="JBHUPD010000001">
    <property type="protein sequence ID" value="MFD2871811.1"/>
    <property type="molecule type" value="Genomic_DNA"/>
</dbReference>
<evidence type="ECO:0000313" key="3">
    <source>
        <dbReference type="EMBL" id="MFD2871811.1"/>
    </source>
</evidence>
<comment type="caution">
    <text evidence="3">The sequence shown here is derived from an EMBL/GenBank/DDBJ whole genome shotgun (WGS) entry which is preliminary data.</text>
</comment>
<protein>
    <recommendedName>
        <fullName evidence="5">LTXXQ motif family protein</fullName>
    </recommendedName>
</protein>
<organism evidence="3 4">
    <name type="scientific">Mucilaginibacter ximonensis</name>
    <dbReference type="NCBI Taxonomy" id="538021"/>
    <lineage>
        <taxon>Bacteria</taxon>
        <taxon>Pseudomonadati</taxon>
        <taxon>Bacteroidota</taxon>
        <taxon>Sphingobacteriia</taxon>
        <taxon>Sphingobacteriales</taxon>
        <taxon>Sphingobacteriaceae</taxon>
        <taxon>Mucilaginibacter</taxon>
    </lineage>
</organism>